<proteinExistence type="predicted"/>
<sequence length="162" mass="19075">MCLISSVALSHQHNLNWNKNDSECSWNLFSFSACPLRVIQPCALSLLLFCFFYFFFYFFSSFSSFSFFSFFSFFFFFFFFFFLYFCCFCLRFLSFSLLSRHLSAFPKKSPRRLAAMQCRPAPASGARRSRNTVQTAIRRPTERPVIGQTEPIRARPFVALLK</sequence>
<feature type="transmembrane region" description="Helical" evidence="1">
    <location>
        <begin position="38"/>
        <end position="59"/>
    </location>
</feature>
<reference evidence="3" key="1">
    <citation type="submission" date="2016-05" db="EMBL/GenBank/DDBJ databases">
        <title>Comparative genomics of biotechnologically important yeasts.</title>
        <authorList>
            <consortium name="DOE Joint Genome Institute"/>
            <person name="Riley R."/>
            <person name="Haridas S."/>
            <person name="Wolfe K.H."/>
            <person name="Lopes M.R."/>
            <person name="Hittinger C.T."/>
            <person name="Goker M."/>
            <person name="Salamov A."/>
            <person name="Wisecaver J."/>
            <person name="Long T.M."/>
            <person name="Aerts A.L."/>
            <person name="Barry K."/>
            <person name="Choi C."/>
            <person name="Clum A."/>
            <person name="Coughlan A.Y."/>
            <person name="Deshpande S."/>
            <person name="Douglass A.P."/>
            <person name="Hanson S.J."/>
            <person name="Klenk H.-P."/>
            <person name="Labutti K."/>
            <person name="Lapidus A."/>
            <person name="Lindquist E."/>
            <person name="Lipzen A."/>
            <person name="Meier-Kolthoff J.P."/>
            <person name="Ohm R.A."/>
            <person name="Otillar R.P."/>
            <person name="Pangilinan J."/>
            <person name="Peng Y."/>
            <person name="Rokas A."/>
            <person name="Rosa C.A."/>
            <person name="Scheuner C."/>
            <person name="Sibirny A.A."/>
            <person name="Slot J.C."/>
            <person name="Stielow J.B."/>
            <person name="Sun H."/>
            <person name="Kurtzman C.P."/>
            <person name="Blackwell M."/>
            <person name="Grigoriev I.V."/>
            <person name="Jeffries T.W."/>
        </authorList>
    </citation>
    <scope>NUCLEOTIDE SEQUENCE [LARGE SCALE GENOMIC DNA]</scope>
    <source>
        <strain evidence="3">DSM 1968</strain>
    </source>
</reference>
<evidence type="ECO:0000313" key="3">
    <source>
        <dbReference type="Proteomes" id="UP000095038"/>
    </source>
</evidence>
<keyword evidence="3" id="KW-1185">Reference proteome</keyword>
<organism evidence="2 3">
    <name type="scientific">Ascoidea rubescens DSM 1968</name>
    <dbReference type="NCBI Taxonomy" id="1344418"/>
    <lineage>
        <taxon>Eukaryota</taxon>
        <taxon>Fungi</taxon>
        <taxon>Dikarya</taxon>
        <taxon>Ascomycota</taxon>
        <taxon>Saccharomycotina</taxon>
        <taxon>Saccharomycetes</taxon>
        <taxon>Ascoideaceae</taxon>
        <taxon>Ascoidea</taxon>
    </lineage>
</organism>
<dbReference type="AlphaFoldDB" id="A0A1D2VNP1"/>
<accession>A0A1D2VNP1</accession>
<feature type="transmembrane region" description="Helical" evidence="1">
    <location>
        <begin position="65"/>
        <end position="93"/>
    </location>
</feature>
<keyword evidence="1" id="KW-1133">Transmembrane helix</keyword>
<keyword evidence="1" id="KW-0472">Membrane</keyword>
<dbReference type="GeneID" id="30962617"/>
<name>A0A1D2VNP1_9ASCO</name>
<evidence type="ECO:0000256" key="1">
    <source>
        <dbReference type="SAM" id="Phobius"/>
    </source>
</evidence>
<gene>
    <name evidence="2" type="ORF">ASCRUDRAFT_127937</name>
</gene>
<dbReference type="Proteomes" id="UP000095038">
    <property type="component" value="Unassembled WGS sequence"/>
</dbReference>
<dbReference type="EMBL" id="KV454476">
    <property type="protein sequence ID" value="ODV63209.1"/>
    <property type="molecule type" value="Genomic_DNA"/>
</dbReference>
<evidence type="ECO:0000313" key="2">
    <source>
        <dbReference type="EMBL" id="ODV63209.1"/>
    </source>
</evidence>
<keyword evidence="1" id="KW-0812">Transmembrane</keyword>
<dbReference type="InParanoid" id="A0A1D2VNP1"/>
<dbReference type="RefSeq" id="XP_020049516.1">
    <property type="nucleotide sequence ID" value="XM_020188981.1"/>
</dbReference>
<protein>
    <submittedName>
        <fullName evidence="2">Uncharacterized protein</fullName>
    </submittedName>
</protein>